<evidence type="ECO:0000256" key="2">
    <source>
        <dbReference type="ARBA" id="ARBA00012814"/>
    </source>
</evidence>
<keyword evidence="5" id="KW-0479">Metal-binding</keyword>
<evidence type="ECO:0000256" key="3">
    <source>
        <dbReference type="ARBA" id="ARBA00022490"/>
    </source>
</evidence>
<dbReference type="InterPro" id="IPR002319">
    <property type="entry name" value="Phenylalanyl-tRNA_Synthase"/>
</dbReference>
<dbReference type="Gene3D" id="3.30.930.10">
    <property type="entry name" value="Bira Bifunctional Protein, Domain 2"/>
    <property type="match status" value="1"/>
</dbReference>
<keyword evidence="9" id="KW-0648">Protein biosynthesis</keyword>
<dbReference type="CDD" id="cd00496">
    <property type="entry name" value="PheRS_alpha_core"/>
    <property type="match status" value="1"/>
</dbReference>
<comment type="catalytic activity">
    <reaction evidence="11">
        <text>tRNA(Phe) + L-phenylalanine + ATP = L-phenylalanyl-tRNA(Phe) + AMP + diphosphate + H(+)</text>
        <dbReference type="Rhea" id="RHEA:19413"/>
        <dbReference type="Rhea" id="RHEA-COMP:9668"/>
        <dbReference type="Rhea" id="RHEA-COMP:9699"/>
        <dbReference type="ChEBI" id="CHEBI:15378"/>
        <dbReference type="ChEBI" id="CHEBI:30616"/>
        <dbReference type="ChEBI" id="CHEBI:33019"/>
        <dbReference type="ChEBI" id="CHEBI:58095"/>
        <dbReference type="ChEBI" id="CHEBI:78442"/>
        <dbReference type="ChEBI" id="CHEBI:78531"/>
        <dbReference type="ChEBI" id="CHEBI:456215"/>
        <dbReference type="EC" id="6.1.1.20"/>
    </reaction>
</comment>
<protein>
    <recommendedName>
        <fullName evidence="2">phenylalanine--tRNA ligase</fullName>
        <ecNumber evidence="2">6.1.1.20</ecNumber>
    </recommendedName>
</protein>
<keyword evidence="8" id="KW-0460">Magnesium</keyword>
<evidence type="ECO:0000256" key="1">
    <source>
        <dbReference type="ARBA" id="ARBA00004496"/>
    </source>
</evidence>
<feature type="domain" description="Aminoacyl-transfer RNA synthetases class-II family profile" evidence="12">
    <location>
        <begin position="10"/>
        <end position="221"/>
    </location>
</feature>
<dbReference type="GO" id="GO:0004826">
    <property type="term" value="F:phenylalanine-tRNA ligase activity"/>
    <property type="evidence" value="ECO:0007669"/>
    <property type="project" value="UniProtKB-EC"/>
</dbReference>
<dbReference type="GO" id="GO:0005737">
    <property type="term" value="C:cytoplasm"/>
    <property type="evidence" value="ECO:0007669"/>
    <property type="project" value="UniProtKB-SubCell"/>
</dbReference>
<dbReference type="PANTHER" id="PTHR11538">
    <property type="entry name" value="PHENYLALANYL-TRNA SYNTHETASE"/>
    <property type="match status" value="1"/>
</dbReference>
<evidence type="ECO:0000256" key="9">
    <source>
        <dbReference type="ARBA" id="ARBA00022917"/>
    </source>
</evidence>
<dbReference type="GO" id="GO:0006432">
    <property type="term" value="P:phenylalanyl-tRNA aminoacylation"/>
    <property type="evidence" value="ECO:0007669"/>
    <property type="project" value="InterPro"/>
</dbReference>
<sequence length="242" mass="27212">MSSGHRHPISTLISDIVSIFSKMGFAVAEGPEIESEWYNFDALNVPADHPSRDMQDTFFIKGRDKTVLRTHTSPVQVRYLEAHKDKLPIRIIVPGKVYRNEATDATHEAQFYQVEGLMVGEGVTLANLKAVLERFFTELFGKKLSVRLRAGFFPFVEPGVEVDMECFKCEGKGCALCKKTGWIEIMGAGMVHPTVLKNAGVDLEKYQGFAFGTGIDRLAILKWGIDDVRLMYNGDLRFINQF</sequence>
<evidence type="ECO:0000256" key="6">
    <source>
        <dbReference type="ARBA" id="ARBA00022741"/>
    </source>
</evidence>
<evidence type="ECO:0000313" key="14">
    <source>
        <dbReference type="Proteomes" id="UP000178121"/>
    </source>
</evidence>
<evidence type="ECO:0000256" key="10">
    <source>
        <dbReference type="ARBA" id="ARBA00023146"/>
    </source>
</evidence>
<keyword evidence="10" id="KW-0030">Aminoacyl-tRNA synthetase</keyword>
<dbReference type="NCBIfam" id="TIGR00468">
    <property type="entry name" value="pheS"/>
    <property type="match status" value="1"/>
</dbReference>
<dbReference type="InterPro" id="IPR004529">
    <property type="entry name" value="Phe-tRNA-synth_IIc_asu"/>
</dbReference>
<dbReference type="Pfam" id="PF01409">
    <property type="entry name" value="tRNA-synt_2d"/>
    <property type="match status" value="1"/>
</dbReference>
<dbReference type="EMBL" id="MHRI01000036">
    <property type="protein sequence ID" value="OHA20129.1"/>
    <property type="molecule type" value="Genomic_DNA"/>
</dbReference>
<proteinExistence type="predicted"/>
<dbReference type="Proteomes" id="UP000178121">
    <property type="component" value="Unassembled WGS sequence"/>
</dbReference>
<dbReference type="AlphaFoldDB" id="A0A1G2MAH5"/>
<name>A0A1G2MAH5_9BACT</name>
<organism evidence="13 14">
    <name type="scientific">Candidatus Taylorbacteria bacterium RIFCSPHIGHO2_01_FULL_51_15</name>
    <dbReference type="NCBI Taxonomy" id="1802304"/>
    <lineage>
        <taxon>Bacteria</taxon>
        <taxon>Candidatus Tayloriibacteriota</taxon>
    </lineage>
</organism>
<keyword evidence="4 13" id="KW-0436">Ligase</keyword>
<evidence type="ECO:0000256" key="7">
    <source>
        <dbReference type="ARBA" id="ARBA00022840"/>
    </source>
</evidence>
<dbReference type="SUPFAM" id="SSF55681">
    <property type="entry name" value="Class II aaRS and biotin synthetases"/>
    <property type="match status" value="1"/>
</dbReference>
<dbReference type="InterPro" id="IPR006195">
    <property type="entry name" value="aa-tRNA-synth_II"/>
</dbReference>
<reference evidence="13 14" key="1">
    <citation type="journal article" date="2016" name="Nat. Commun.">
        <title>Thousands of microbial genomes shed light on interconnected biogeochemical processes in an aquifer system.</title>
        <authorList>
            <person name="Anantharaman K."/>
            <person name="Brown C.T."/>
            <person name="Hug L.A."/>
            <person name="Sharon I."/>
            <person name="Castelle C.J."/>
            <person name="Probst A.J."/>
            <person name="Thomas B.C."/>
            <person name="Singh A."/>
            <person name="Wilkins M.J."/>
            <person name="Karaoz U."/>
            <person name="Brodie E.L."/>
            <person name="Williams K.H."/>
            <person name="Hubbard S.S."/>
            <person name="Banfield J.F."/>
        </authorList>
    </citation>
    <scope>NUCLEOTIDE SEQUENCE [LARGE SCALE GENOMIC DNA]</scope>
</reference>
<comment type="caution">
    <text evidence="13">The sequence shown here is derived from an EMBL/GenBank/DDBJ whole genome shotgun (WGS) entry which is preliminary data.</text>
</comment>
<gene>
    <name evidence="13" type="ORF">A2849_03500</name>
</gene>
<dbReference type="PANTHER" id="PTHR11538:SF41">
    <property type="entry name" value="PHENYLALANINE--TRNA LIGASE, MITOCHONDRIAL"/>
    <property type="match status" value="1"/>
</dbReference>
<accession>A0A1G2MAH5</accession>
<dbReference type="EC" id="6.1.1.20" evidence="2"/>
<evidence type="ECO:0000256" key="4">
    <source>
        <dbReference type="ARBA" id="ARBA00022598"/>
    </source>
</evidence>
<evidence type="ECO:0000259" key="12">
    <source>
        <dbReference type="PROSITE" id="PS50862"/>
    </source>
</evidence>
<keyword evidence="3" id="KW-0963">Cytoplasm</keyword>
<evidence type="ECO:0000256" key="5">
    <source>
        <dbReference type="ARBA" id="ARBA00022723"/>
    </source>
</evidence>
<comment type="subcellular location">
    <subcellularLocation>
        <location evidence="1">Cytoplasm</location>
    </subcellularLocation>
</comment>
<dbReference type="GO" id="GO:0000049">
    <property type="term" value="F:tRNA binding"/>
    <property type="evidence" value="ECO:0007669"/>
    <property type="project" value="InterPro"/>
</dbReference>
<evidence type="ECO:0000313" key="13">
    <source>
        <dbReference type="EMBL" id="OHA20129.1"/>
    </source>
</evidence>
<evidence type="ECO:0000256" key="8">
    <source>
        <dbReference type="ARBA" id="ARBA00022842"/>
    </source>
</evidence>
<dbReference type="PROSITE" id="PS50862">
    <property type="entry name" value="AA_TRNA_LIGASE_II"/>
    <property type="match status" value="1"/>
</dbReference>
<keyword evidence="6" id="KW-0547">Nucleotide-binding</keyword>
<dbReference type="GO" id="GO:0046872">
    <property type="term" value="F:metal ion binding"/>
    <property type="evidence" value="ECO:0007669"/>
    <property type="project" value="UniProtKB-KW"/>
</dbReference>
<dbReference type="InterPro" id="IPR045864">
    <property type="entry name" value="aa-tRNA-synth_II/BPL/LPL"/>
</dbReference>
<evidence type="ECO:0000256" key="11">
    <source>
        <dbReference type="ARBA" id="ARBA00049255"/>
    </source>
</evidence>
<dbReference type="GO" id="GO:0005524">
    <property type="term" value="F:ATP binding"/>
    <property type="evidence" value="ECO:0007669"/>
    <property type="project" value="UniProtKB-KW"/>
</dbReference>
<keyword evidence="7" id="KW-0067">ATP-binding</keyword>